<evidence type="ECO:0000313" key="2">
    <source>
        <dbReference type="Proteomes" id="UP000319335"/>
    </source>
</evidence>
<proteinExistence type="predicted"/>
<evidence type="ECO:0008006" key="3">
    <source>
        <dbReference type="Google" id="ProtNLM"/>
    </source>
</evidence>
<accession>A0A7Z8KLI3</accession>
<organism evidence="1 2">
    <name type="scientific">Methanolobus vulcani</name>
    <dbReference type="NCBI Taxonomy" id="38026"/>
    <lineage>
        <taxon>Archaea</taxon>
        <taxon>Methanobacteriati</taxon>
        <taxon>Methanobacteriota</taxon>
        <taxon>Stenosarchaea group</taxon>
        <taxon>Methanomicrobia</taxon>
        <taxon>Methanosarcinales</taxon>
        <taxon>Methanosarcinaceae</taxon>
        <taxon>Methanolobus</taxon>
    </lineage>
</organism>
<name>A0A7Z8KLI3_9EURY</name>
<dbReference type="EMBL" id="VIAQ01000020">
    <property type="protein sequence ID" value="TQD23577.1"/>
    <property type="molecule type" value="Genomic_DNA"/>
</dbReference>
<gene>
    <name evidence="1" type="ORF">FKV42_13735</name>
</gene>
<protein>
    <recommendedName>
        <fullName evidence="3">Response receiver domain-containing protein</fullName>
    </recommendedName>
</protein>
<reference evidence="1 2" key="1">
    <citation type="submission" date="2019-06" db="EMBL/GenBank/DDBJ databases">
        <title>Draft genome sequence of Methanolobus vulcani B1d.</title>
        <authorList>
            <person name="Creighbaum A.J."/>
            <person name="Ticak T."/>
            <person name="Hariraju D."/>
            <person name="Arivett B.A."/>
            <person name="Ferguson D.J.Jr."/>
        </authorList>
    </citation>
    <scope>NUCLEOTIDE SEQUENCE [LARGE SCALE GENOMIC DNA]</scope>
    <source>
        <strain evidence="1 2">B1d</strain>
    </source>
</reference>
<sequence>MSLPEGGGIVLIDDVMDEVWPLMETFGKKGIPYMYFNGDPENLPASPLKGIRFIFLDIELKGMQGQNEKMKISGLVQRLKQIISLENGPYVIIFWTQNDKIIKDVITGCETASIKPVYWLDLEKYKYIKDGQGLDALAKKLDDFISTTNAFQLYVEWENIVSSSSKQFVYDFSSHVEMGDEWSNDTASLFYKLYASFVKENFTTDKNEKFRCACHVVNRSFLDVLESKTTTELMAPSSFELKQGTITEDTTAKLNTSLFLTDNIFSRPVTGCVFLEDNPSILEGIKKSIFKASKNPENVTLCKIILTPQCDLVQDKTIKVSDKVSDEKKEDMILHRIVYGIFYPMTSNYEEEKKNLHDRAKDARYIVGPIWHDKKRWLLIINLSTMSIQSESCLRDSVLFVLQKDILFDLQSEASKHVNRLGNYLLS</sequence>
<evidence type="ECO:0000313" key="1">
    <source>
        <dbReference type="EMBL" id="TQD23577.1"/>
    </source>
</evidence>
<dbReference type="RefSeq" id="WP_154810893.1">
    <property type="nucleotide sequence ID" value="NZ_VIAQ01000020.1"/>
</dbReference>
<dbReference type="AlphaFoldDB" id="A0A7Z8KLI3"/>
<dbReference type="Proteomes" id="UP000319335">
    <property type="component" value="Unassembled WGS sequence"/>
</dbReference>
<keyword evidence="2" id="KW-1185">Reference proteome</keyword>
<comment type="caution">
    <text evidence="1">The sequence shown here is derived from an EMBL/GenBank/DDBJ whole genome shotgun (WGS) entry which is preliminary data.</text>
</comment>